<evidence type="ECO:0000256" key="1">
    <source>
        <dbReference type="SAM" id="SignalP"/>
    </source>
</evidence>
<reference evidence="2 3" key="1">
    <citation type="submission" date="2021-03" db="EMBL/GenBank/DDBJ databases">
        <title>Fibrella sp. HMF5405 genome sequencing and assembly.</title>
        <authorList>
            <person name="Kang H."/>
            <person name="Kim H."/>
            <person name="Bae S."/>
            <person name="Joh K."/>
        </authorList>
    </citation>
    <scope>NUCLEOTIDE SEQUENCE [LARGE SCALE GENOMIC DNA]</scope>
    <source>
        <strain evidence="2 3">HMF5405</strain>
    </source>
</reference>
<evidence type="ECO:0000313" key="3">
    <source>
        <dbReference type="Proteomes" id="UP000664628"/>
    </source>
</evidence>
<sequence>MKTISYSTLVVTLLTLLGCGSLVQEVDPGNLPTATPKMVVHCFISPQDTLLAVYVQAPRAVLGTKFTDNGGFYLTYSLQGSVVTLSDGTRTVQLPGVGGTIPLYYGIDTRQFPIVAGRTYTLTVSNAYFPTVTAQCTVPKAVKPTEIRADSLSGRANGLPGTTYYGRLVWQDAAGEANYYQVSGNLIKTVTRPIYTTPNVPTRDTTLTNMYPLSFNGVNLITDQNVDGQRLISARGEAREFNYNSLERTIGLVFTMTLSNIDENYYRYRETVDRQGDADENPFAEPVLVPSNIQGGYGCFGAYNQSTLTVKVK</sequence>
<dbReference type="Proteomes" id="UP000664628">
    <property type="component" value="Unassembled WGS sequence"/>
</dbReference>
<keyword evidence="1" id="KW-0732">Signal</keyword>
<feature type="signal peptide" evidence="1">
    <location>
        <begin position="1"/>
        <end position="23"/>
    </location>
</feature>
<dbReference type="EMBL" id="JAFMYW010000013">
    <property type="protein sequence ID" value="MBO0952726.1"/>
    <property type="molecule type" value="Genomic_DNA"/>
</dbReference>
<gene>
    <name evidence="2" type="ORF">J2I46_29370</name>
</gene>
<accession>A0ABS3JTL7</accession>
<keyword evidence="3" id="KW-1185">Reference proteome</keyword>
<protein>
    <submittedName>
        <fullName evidence="2">DUF4249 domain-containing protein</fullName>
    </submittedName>
</protein>
<dbReference type="PROSITE" id="PS51257">
    <property type="entry name" value="PROKAR_LIPOPROTEIN"/>
    <property type="match status" value="1"/>
</dbReference>
<organism evidence="2 3">
    <name type="scientific">Fibrella forsythiae</name>
    <dbReference type="NCBI Taxonomy" id="2817061"/>
    <lineage>
        <taxon>Bacteria</taxon>
        <taxon>Pseudomonadati</taxon>
        <taxon>Bacteroidota</taxon>
        <taxon>Cytophagia</taxon>
        <taxon>Cytophagales</taxon>
        <taxon>Spirosomataceae</taxon>
        <taxon>Fibrella</taxon>
    </lineage>
</organism>
<dbReference type="Pfam" id="PF14054">
    <property type="entry name" value="DUF4249"/>
    <property type="match status" value="1"/>
</dbReference>
<feature type="chain" id="PRO_5046466961" evidence="1">
    <location>
        <begin position="24"/>
        <end position="313"/>
    </location>
</feature>
<proteinExistence type="predicted"/>
<name>A0ABS3JTL7_9BACT</name>
<dbReference type="InterPro" id="IPR025345">
    <property type="entry name" value="DUF4249"/>
</dbReference>
<dbReference type="RefSeq" id="WP_207332679.1">
    <property type="nucleotide sequence ID" value="NZ_JAFMYW010000013.1"/>
</dbReference>
<evidence type="ECO:0000313" key="2">
    <source>
        <dbReference type="EMBL" id="MBO0952726.1"/>
    </source>
</evidence>
<comment type="caution">
    <text evidence="2">The sequence shown here is derived from an EMBL/GenBank/DDBJ whole genome shotgun (WGS) entry which is preliminary data.</text>
</comment>